<reference evidence="5 6" key="1">
    <citation type="journal article" date="2020" name="Nat. Commun.">
        <title>Genome of Tripterygium wilfordii and identification of cytochrome P450 involved in triptolide biosynthesis.</title>
        <authorList>
            <person name="Tu L."/>
            <person name="Su P."/>
            <person name="Zhang Z."/>
            <person name="Gao L."/>
            <person name="Wang J."/>
            <person name="Hu T."/>
            <person name="Zhou J."/>
            <person name="Zhang Y."/>
            <person name="Zhao Y."/>
            <person name="Liu Y."/>
            <person name="Song Y."/>
            <person name="Tong Y."/>
            <person name="Lu Y."/>
            <person name="Yang J."/>
            <person name="Xu C."/>
            <person name="Jia M."/>
            <person name="Peters R.J."/>
            <person name="Huang L."/>
            <person name="Gao W."/>
        </authorList>
    </citation>
    <scope>NUCLEOTIDE SEQUENCE [LARGE SCALE GENOMIC DNA]</scope>
    <source>
        <strain evidence="6">cv. XIE 37</strain>
        <tissue evidence="5">Leaf</tissue>
    </source>
</reference>
<dbReference type="InterPro" id="IPR044977">
    <property type="entry name" value="RLT1-3"/>
</dbReference>
<dbReference type="InterPro" id="IPR009057">
    <property type="entry name" value="Homeodomain-like_sf"/>
</dbReference>
<comment type="subcellular location">
    <subcellularLocation>
        <location evidence="1 2 3">Nucleus</location>
    </subcellularLocation>
</comment>
<dbReference type="Gene3D" id="1.10.10.60">
    <property type="entry name" value="Homeodomain-like"/>
    <property type="match status" value="1"/>
</dbReference>
<dbReference type="InterPro" id="IPR001356">
    <property type="entry name" value="HD"/>
</dbReference>
<evidence type="ECO:0000313" key="6">
    <source>
        <dbReference type="Proteomes" id="UP000593562"/>
    </source>
</evidence>
<dbReference type="SUPFAM" id="SSF46689">
    <property type="entry name" value="Homeodomain-like"/>
    <property type="match status" value="1"/>
</dbReference>
<dbReference type="PANTHER" id="PTHR36968">
    <property type="entry name" value="HOMEOBOX-DDT DOMAIN PROTEIN RLT2"/>
    <property type="match status" value="1"/>
</dbReference>
<keyword evidence="6" id="KW-1185">Reference proteome</keyword>
<dbReference type="PROSITE" id="PS50071">
    <property type="entry name" value="HOMEOBOX_2"/>
    <property type="match status" value="1"/>
</dbReference>
<comment type="caution">
    <text evidence="5">The sequence shown here is derived from an EMBL/GenBank/DDBJ whole genome shotgun (WGS) entry which is preliminary data.</text>
</comment>
<organism evidence="5 6">
    <name type="scientific">Tripterygium wilfordii</name>
    <name type="common">Thunder God vine</name>
    <dbReference type="NCBI Taxonomy" id="458696"/>
    <lineage>
        <taxon>Eukaryota</taxon>
        <taxon>Viridiplantae</taxon>
        <taxon>Streptophyta</taxon>
        <taxon>Embryophyta</taxon>
        <taxon>Tracheophyta</taxon>
        <taxon>Spermatophyta</taxon>
        <taxon>Magnoliopsida</taxon>
        <taxon>eudicotyledons</taxon>
        <taxon>Gunneridae</taxon>
        <taxon>Pentapetalae</taxon>
        <taxon>rosids</taxon>
        <taxon>fabids</taxon>
        <taxon>Celastrales</taxon>
        <taxon>Celastraceae</taxon>
        <taxon>Tripterygium</taxon>
    </lineage>
</organism>
<dbReference type="PANTHER" id="PTHR36968:SF8">
    <property type="entry name" value="HOMEOBOX-DDT DOMAIN PROTEIN RLT3 ISOFORM X1"/>
    <property type="match status" value="1"/>
</dbReference>
<dbReference type="CDD" id="cd00086">
    <property type="entry name" value="homeodomain"/>
    <property type="match status" value="1"/>
</dbReference>
<dbReference type="AlphaFoldDB" id="A0A7J7BXD1"/>
<evidence type="ECO:0000256" key="2">
    <source>
        <dbReference type="PROSITE-ProRule" id="PRU00108"/>
    </source>
</evidence>
<evidence type="ECO:0000313" key="5">
    <source>
        <dbReference type="EMBL" id="KAF5726514.1"/>
    </source>
</evidence>
<dbReference type="SMART" id="SM00389">
    <property type="entry name" value="HOX"/>
    <property type="match status" value="1"/>
</dbReference>
<feature type="DNA-binding region" description="Homeobox" evidence="2">
    <location>
        <begin position="9"/>
        <end position="58"/>
    </location>
</feature>
<dbReference type="Pfam" id="PF00046">
    <property type="entry name" value="Homeodomain"/>
    <property type="match status" value="1"/>
</dbReference>
<dbReference type="InParanoid" id="A0A7J7BXD1"/>
<keyword evidence="2 3" id="KW-0371">Homeobox</keyword>
<name>A0A7J7BXD1_TRIWF</name>
<feature type="domain" description="Homeobox" evidence="4">
    <location>
        <begin position="7"/>
        <end position="57"/>
    </location>
</feature>
<evidence type="ECO:0000256" key="1">
    <source>
        <dbReference type="ARBA" id="ARBA00004123"/>
    </source>
</evidence>
<evidence type="ECO:0000256" key="3">
    <source>
        <dbReference type="RuleBase" id="RU000682"/>
    </source>
</evidence>
<keyword evidence="2 3" id="KW-0238">DNA-binding</keyword>
<proteinExistence type="predicted"/>
<accession>A0A7J7BXD1</accession>
<evidence type="ECO:0000259" key="4">
    <source>
        <dbReference type="PROSITE" id="PS50071"/>
    </source>
</evidence>
<dbReference type="Proteomes" id="UP000593562">
    <property type="component" value="Unassembled WGS sequence"/>
</dbReference>
<sequence length="149" mass="16849">MAIKKKTALQLEALEKFYAKHKYSSQSAIKEIAAVLGFSCKQIRGWFIEKRRRDETMSTIVVTPRVANREKSAAASSSQFLKPIIIQELVTADYILTKIFRKDGPPLGAEFVSPPSRAFLCLKPSRNSHLACQETQRATKRRKVMDASF</sequence>
<protein>
    <recommendedName>
        <fullName evidence="4">Homeobox domain-containing protein</fullName>
    </recommendedName>
</protein>
<dbReference type="GO" id="GO:0006357">
    <property type="term" value="P:regulation of transcription by RNA polymerase II"/>
    <property type="evidence" value="ECO:0007669"/>
    <property type="project" value="InterPro"/>
</dbReference>
<dbReference type="GO" id="GO:0003677">
    <property type="term" value="F:DNA binding"/>
    <property type="evidence" value="ECO:0007669"/>
    <property type="project" value="UniProtKB-UniRule"/>
</dbReference>
<gene>
    <name evidence="5" type="ORF">HS088_TW22G00192</name>
</gene>
<dbReference type="GO" id="GO:0005634">
    <property type="term" value="C:nucleus"/>
    <property type="evidence" value="ECO:0007669"/>
    <property type="project" value="UniProtKB-SubCell"/>
</dbReference>
<dbReference type="EMBL" id="JAAARO010000022">
    <property type="protein sequence ID" value="KAF5726514.1"/>
    <property type="molecule type" value="Genomic_DNA"/>
</dbReference>
<keyword evidence="2 3" id="KW-0539">Nucleus</keyword>